<gene>
    <name evidence="2" type="ORF">SAMN04487974_10373</name>
</gene>
<reference evidence="2 3" key="1">
    <citation type="submission" date="2016-10" db="EMBL/GenBank/DDBJ databases">
        <authorList>
            <person name="de Groot N.N."/>
        </authorList>
    </citation>
    <scope>NUCLEOTIDE SEQUENCE [LARGE SCALE GENOMIC DNA]</scope>
    <source>
        <strain evidence="2 3">CGMCC 1.10267</strain>
    </source>
</reference>
<dbReference type="AlphaFoldDB" id="A0A1G7UI40"/>
<organism evidence="2 3">
    <name type="scientific">Pelagibacterium luteolum</name>
    <dbReference type="NCBI Taxonomy" id="440168"/>
    <lineage>
        <taxon>Bacteria</taxon>
        <taxon>Pseudomonadati</taxon>
        <taxon>Pseudomonadota</taxon>
        <taxon>Alphaproteobacteria</taxon>
        <taxon>Hyphomicrobiales</taxon>
        <taxon>Devosiaceae</taxon>
        <taxon>Pelagibacterium</taxon>
    </lineage>
</organism>
<dbReference type="STRING" id="440168.SAMN04487974_10373"/>
<dbReference type="Pfam" id="PF01965">
    <property type="entry name" value="DJ-1_PfpI"/>
    <property type="match status" value="1"/>
</dbReference>
<evidence type="ECO:0000259" key="1">
    <source>
        <dbReference type="Pfam" id="PF01965"/>
    </source>
</evidence>
<feature type="domain" description="DJ-1/PfpI" evidence="1">
    <location>
        <begin position="4"/>
        <end position="163"/>
    </location>
</feature>
<dbReference type="InterPro" id="IPR029062">
    <property type="entry name" value="Class_I_gatase-like"/>
</dbReference>
<dbReference type="Gene3D" id="3.40.50.880">
    <property type="match status" value="1"/>
</dbReference>
<dbReference type="EMBL" id="FNCS01000003">
    <property type="protein sequence ID" value="SDG47008.1"/>
    <property type="molecule type" value="Genomic_DNA"/>
</dbReference>
<sequence length="189" mass="19306">MSTITIVLTEGYSDWEIGVLIGTGRAFYDADIRFVSPDGKGVASVGGLDVGGLERFVAPEAGVVVVCGGPMFESDVPPAIEAELRSAFDKGCAVAGICGGTLALARAGLLDDVRHTSNGAEYLAQVPGYRGQGHYVDQPAAVSDRRIITAPAPAPASFAQEVLMASGVPAEAAGQVMGLLGMEHTRAGS</sequence>
<proteinExistence type="predicted"/>
<evidence type="ECO:0000313" key="2">
    <source>
        <dbReference type="EMBL" id="SDG47008.1"/>
    </source>
</evidence>
<keyword evidence="3" id="KW-1185">Reference proteome</keyword>
<dbReference type="RefSeq" id="WP_090593953.1">
    <property type="nucleotide sequence ID" value="NZ_FNCS01000003.1"/>
</dbReference>
<dbReference type="Proteomes" id="UP000199495">
    <property type="component" value="Unassembled WGS sequence"/>
</dbReference>
<evidence type="ECO:0000313" key="3">
    <source>
        <dbReference type="Proteomes" id="UP000199495"/>
    </source>
</evidence>
<dbReference type="InterPro" id="IPR002818">
    <property type="entry name" value="DJ-1/PfpI"/>
</dbReference>
<accession>A0A1G7UI40</accession>
<dbReference type="OrthoDB" id="8030967at2"/>
<protein>
    <submittedName>
        <fullName evidence="2">DJ-1/PfpI family protein</fullName>
    </submittedName>
</protein>
<dbReference type="SUPFAM" id="SSF52317">
    <property type="entry name" value="Class I glutamine amidotransferase-like"/>
    <property type="match status" value="1"/>
</dbReference>
<name>A0A1G7UI40_9HYPH</name>